<proteinExistence type="predicted"/>
<evidence type="ECO:0000313" key="3">
    <source>
        <dbReference type="Proteomes" id="UP000226192"/>
    </source>
</evidence>
<gene>
    <name evidence="2" type="ORF">CDD81_1917</name>
</gene>
<organism evidence="2 3">
    <name type="scientific">Ophiocordyceps australis</name>
    <dbReference type="NCBI Taxonomy" id="1399860"/>
    <lineage>
        <taxon>Eukaryota</taxon>
        <taxon>Fungi</taxon>
        <taxon>Dikarya</taxon>
        <taxon>Ascomycota</taxon>
        <taxon>Pezizomycotina</taxon>
        <taxon>Sordariomycetes</taxon>
        <taxon>Hypocreomycetidae</taxon>
        <taxon>Hypocreales</taxon>
        <taxon>Ophiocordycipitaceae</taxon>
        <taxon>Ophiocordyceps</taxon>
    </lineage>
</organism>
<feature type="signal peptide" evidence="1">
    <location>
        <begin position="1"/>
        <end position="18"/>
    </location>
</feature>
<protein>
    <recommendedName>
        <fullName evidence="4">Secreted protein</fullName>
    </recommendedName>
</protein>
<name>A0A2C5XF22_9HYPO</name>
<comment type="caution">
    <text evidence="2">The sequence shown here is derived from an EMBL/GenBank/DDBJ whole genome shotgun (WGS) entry which is preliminary data.</text>
</comment>
<evidence type="ECO:0000256" key="1">
    <source>
        <dbReference type="SAM" id="SignalP"/>
    </source>
</evidence>
<keyword evidence="1" id="KW-0732">Signal</keyword>
<dbReference type="Proteomes" id="UP000226192">
    <property type="component" value="Unassembled WGS sequence"/>
</dbReference>
<dbReference type="EMBL" id="NJET01000156">
    <property type="protein sequence ID" value="PHH60258.1"/>
    <property type="molecule type" value="Genomic_DNA"/>
</dbReference>
<reference evidence="2 3" key="1">
    <citation type="submission" date="2017-06" db="EMBL/GenBank/DDBJ databases">
        <title>Ant-infecting Ophiocordyceps genomes reveal a high diversity of potential behavioral manipulation genes and a possible major role for enterotoxins.</title>
        <authorList>
            <person name="De Bekker C."/>
            <person name="Evans H.C."/>
            <person name="Brachmann A."/>
            <person name="Hughes D.P."/>
        </authorList>
    </citation>
    <scope>NUCLEOTIDE SEQUENCE [LARGE SCALE GENOMIC DNA]</scope>
    <source>
        <strain evidence="2 3">Map64</strain>
    </source>
</reference>
<feature type="chain" id="PRO_5011999275" description="Secreted protein" evidence="1">
    <location>
        <begin position="19"/>
        <end position="172"/>
    </location>
</feature>
<accession>A0A2C5XF22</accession>
<evidence type="ECO:0000313" key="2">
    <source>
        <dbReference type="EMBL" id="PHH60258.1"/>
    </source>
</evidence>
<dbReference type="AlphaFoldDB" id="A0A2C5XF22"/>
<sequence>MWLLLLLVVLGGRRYLQAAGRQQVGGIHPVLQVHPTAKPLSCRLHFMCTVSGAAGCQVQRLALGNIAGILSSVLPLFFLGSGSRPRRLLTRAKSRSSLTPSWHPRIQLRLQLLLLEPEAHQPCRPSCAQMPQWKPDAVQLTRGALVAMARLLAPTPRDSLHQHDAIGTLANS</sequence>
<evidence type="ECO:0008006" key="4">
    <source>
        <dbReference type="Google" id="ProtNLM"/>
    </source>
</evidence>
<keyword evidence="3" id="KW-1185">Reference proteome</keyword>